<sequence length="45" mass="4740">MLRGTPFFAAGLPCRVPTAIIDRQCASGLSAIATAANQNPVRRLL</sequence>
<protein>
    <submittedName>
        <fullName evidence="1">Uncharacterized protein</fullName>
    </submittedName>
</protein>
<dbReference type="HOGENOM" id="CLU_3205343_0_0_5"/>
<evidence type="ECO:0000313" key="2">
    <source>
        <dbReference type="Proteomes" id="UP000009045"/>
    </source>
</evidence>
<evidence type="ECO:0000313" key="1">
    <source>
        <dbReference type="EMBL" id="AEH82268.1"/>
    </source>
</evidence>
<dbReference type="AlphaFoldDB" id="F7XFE3"/>
<dbReference type="SUPFAM" id="SSF53901">
    <property type="entry name" value="Thiolase-like"/>
    <property type="match status" value="1"/>
</dbReference>
<dbReference type="Gene3D" id="3.40.47.10">
    <property type="match status" value="1"/>
</dbReference>
<organism evidence="1 2">
    <name type="scientific">Sinorhizobium meliloti (strain SM11)</name>
    <dbReference type="NCBI Taxonomy" id="707241"/>
    <lineage>
        <taxon>Bacteria</taxon>
        <taxon>Pseudomonadati</taxon>
        <taxon>Pseudomonadota</taxon>
        <taxon>Alphaproteobacteria</taxon>
        <taxon>Hyphomicrobiales</taxon>
        <taxon>Rhizobiaceae</taxon>
        <taxon>Sinorhizobium/Ensifer group</taxon>
        <taxon>Sinorhizobium</taxon>
    </lineage>
</organism>
<dbReference type="GO" id="GO:0016746">
    <property type="term" value="F:acyltransferase activity"/>
    <property type="evidence" value="ECO:0007669"/>
    <property type="project" value="InterPro"/>
</dbReference>
<reference evidence="1 2" key="1">
    <citation type="journal article" date="2011" name="J. Biotechnol.">
        <title>The complete genome sequence of the dominant Sinorhizobium meliloti field isolate SM11 extends the S. meliloti pan-genome.</title>
        <authorList>
            <person name="Schneiker-Bekel S."/>
            <person name="Wibberg D."/>
            <person name="Bekel T."/>
            <person name="Blom J."/>
            <person name="Linke B."/>
            <person name="Neuweger H."/>
            <person name="Stiens M."/>
            <person name="Vorholter F.J."/>
            <person name="Weidner S."/>
            <person name="Goesmann A."/>
            <person name="Puhler A."/>
            <person name="Schluter A."/>
        </authorList>
    </citation>
    <scope>NUCLEOTIDE SEQUENCE [LARGE SCALE GENOMIC DNA]</scope>
    <source>
        <strain evidence="1 2">SM11</strain>
        <plasmid evidence="2">pSmeSM11c</plasmid>
    </source>
</reference>
<geneLocation type="plasmid" evidence="1 2">
    <name>pSmeSM11c</name>
</geneLocation>
<accession>F7XFE3</accession>
<name>F7XFE3_SINMM</name>
<dbReference type="InterPro" id="IPR016039">
    <property type="entry name" value="Thiolase-like"/>
</dbReference>
<keyword evidence="1" id="KW-0614">Plasmid</keyword>
<dbReference type="EMBL" id="CP001831">
    <property type="protein sequence ID" value="AEH82268.1"/>
    <property type="molecule type" value="Genomic_DNA"/>
</dbReference>
<dbReference type="Proteomes" id="UP000009045">
    <property type="component" value="Plasmid pSmeSM11c"/>
</dbReference>
<gene>
    <name evidence="1" type="ordered locus">SM11_pC1195</name>
</gene>
<proteinExistence type="predicted"/>
<dbReference type="KEGG" id="smx:SM11_pC1195"/>